<name>A4BFF7_9GAMM</name>
<dbReference type="PANTHER" id="PTHR43130:SF11">
    <property type="entry name" value="TRANSCRIPTIONAL REGULATORY PROTEIN"/>
    <property type="match status" value="1"/>
</dbReference>
<dbReference type="GO" id="GO:0043565">
    <property type="term" value="F:sequence-specific DNA binding"/>
    <property type="evidence" value="ECO:0007669"/>
    <property type="project" value="InterPro"/>
</dbReference>
<dbReference type="STRING" id="314283.MED297_16958"/>
<keyword evidence="2" id="KW-0238">DNA-binding</keyword>
<dbReference type="Pfam" id="PF12833">
    <property type="entry name" value="HTH_18"/>
    <property type="match status" value="1"/>
</dbReference>
<evidence type="ECO:0000313" key="6">
    <source>
        <dbReference type="Proteomes" id="UP000005953"/>
    </source>
</evidence>
<dbReference type="InterPro" id="IPR009057">
    <property type="entry name" value="Homeodomain-like_sf"/>
</dbReference>
<dbReference type="PROSITE" id="PS00041">
    <property type="entry name" value="HTH_ARAC_FAMILY_1"/>
    <property type="match status" value="1"/>
</dbReference>
<dbReference type="PROSITE" id="PS01124">
    <property type="entry name" value="HTH_ARAC_FAMILY_2"/>
    <property type="match status" value="1"/>
</dbReference>
<evidence type="ECO:0000313" key="5">
    <source>
        <dbReference type="EMBL" id="EAR09052.1"/>
    </source>
</evidence>
<dbReference type="InterPro" id="IPR029062">
    <property type="entry name" value="Class_I_gatase-like"/>
</dbReference>
<evidence type="ECO:0000256" key="1">
    <source>
        <dbReference type="ARBA" id="ARBA00023015"/>
    </source>
</evidence>
<dbReference type="SUPFAM" id="SSF52317">
    <property type="entry name" value="Class I glutamine amidotransferase-like"/>
    <property type="match status" value="1"/>
</dbReference>
<dbReference type="InterPro" id="IPR052158">
    <property type="entry name" value="INH-QAR"/>
</dbReference>
<dbReference type="SMART" id="SM00342">
    <property type="entry name" value="HTH_ARAC"/>
    <property type="match status" value="1"/>
</dbReference>
<dbReference type="InterPro" id="IPR018062">
    <property type="entry name" value="HTH_AraC-typ_CS"/>
</dbReference>
<keyword evidence="1" id="KW-0805">Transcription regulation</keyword>
<sequence>MKLAFLLYPQILTTGVSIPVEMFHAADQAVGHLAGQGVQVYFVAERIGPVSLTAGIELVAQSDFAKPLDVDFVFCPPMWGSPWQSFTRQRQAQNWLRAQYQQGSRLVATGSGVGMVAEAGLLDGRVATTHWYYLERFRQRFSSVNFQTEHFITHEDGIYCAGSINAQTDLVLYFIEREFGEEALALVERQFMHEIKRDFSTPFYEPGGAVHDDEIVSLVQSWVRSHLNEPISLAQLAAVAGQSERQIRRRFSEATKESPMQYVQKVRLEEARALLRETNLSVTEIASSCGFTGVAYFARVFRQSTGMSAGEYRQMVRKKLFSDL</sequence>
<proteinExistence type="predicted"/>
<evidence type="ECO:0000259" key="4">
    <source>
        <dbReference type="PROSITE" id="PS01124"/>
    </source>
</evidence>
<dbReference type="AlphaFoldDB" id="A4BFF7"/>
<comment type="caution">
    <text evidence="5">The sequence shown here is derived from an EMBL/GenBank/DDBJ whole genome shotgun (WGS) entry which is preliminary data.</text>
</comment>
<dbReference type="HOGENOM" id="CLU_000445_59_0_6"/>
<gene>
    <name evidence="5" type="ORF">MED297_16958</name>
</gene>
<dbReference type="EMBL" id="AAOE01000013">
    <property type="protein sequence ID" value="EAR09052.1"/>
    <property type="molecule type" value="Genomic_DNA"/>
</dbReference>
<dbReference type="RefSeq" id="WP_008043744.1">
    <property type="nucleotide sequence ID" value="NZ_CH724150.1"/>
</dbReference>
<dbReference type="InterPro" id="IPR018060">
    <property type="entry name" value="HTH_AraC"/>
</dbReference>
<reference evidence="5 6" key="1">
    <citation type="submission" date="2006-02" db="EMBL/GenBank/DDBJ databases">
        <authorList>
            <person name="Pinhassi J."/>
            <person name="Pedros-Alio C."/>
            <person name="Ferriera S."/>
            <person name="Johnson J."/>
            <person name="Kravitz S."/>
            <person name="Halpern A."/>
            <person name="Remington K."/>
            <person name="Beeson K."/>
            <person name="Tran B."/>
            <person name="Rogers Y.-H."/>
            <person name="Friedman R."/>
            <person name="Venter J.C."/>
        </authorList>
    </citation>
    <scope>NUCLEOTIDE SEQUENCE [LARGE SCALE GENOMIC DNA]</scope>
    <source>
        <strain evidence="5 6">MED297</strain>
    </source>
</reference>
<keyword evidence="3" id="KW-0804">Transcription</keyword>
<dbReference type="Gene3D" id="1.10.10.60">
    <property type="entry name" value="Homeodomain-like"/>
    <property type="match status" value="2"/>
</dbReference>
<dbReference type="OrthoDB" id="6057514at2"/>
<evidence type="ECO:0000256" key="3">
    <source>
        <dbReference type="ARBA" id="ARBA00023163"/>
    </source>
</evidence>
<dbReference type="PRINTS" id="PR00032">
    <property type="entry name" value="HTHARAC"/>
</dbReference>
<organism evidence="5 6">
    <name type="scientific">Reinekea blandensis MED297</name>
    <dbReference type="NCBI Taxonomy" id="314283"/>
    <lineage>
        <taxon>Bacteria</taxon>
        <taxon>Pseudomonadati</taxon>
        <taxon>Pseudomonadota</taxon>
        <taxon>Gammaproteobacteria</taxon>
        <taxon>Oceanospirillales</taxon>
        <taxon>Saccharospirillaceae</taxon>
        <taxon>Reinekea</taxon>
    </lineage>
</organism>
<dbReference type="InterPro" id="IPR020449">
    <property type="entry name" value="Tscrpt_reg_AraC-type_HTH"/>
</dbReference>
<dbReference type="InterPro" id="IPR002818">
    <property type="entry name" value="DJ-1/PfpI"/>
</dbReference>
<accession>A4BFF7</accession>
<dbReference type="GO" id="GO:0003700">
    <property type="term" value="F:DNA-binding transcription factor activity"/>
    <property type="evidence" value="ECO:0007669"/>
    <property type="project" value="InterPro"/>
</dbReference>
<dbReference type="Proteomes" id="UP000005953">
    <property type="component" value="Unassembled WGS sequence"/>
</dbReference>
<evidence type="ECO:0000256" key="2">
    <source>
        <dbReference type="ARBA" id="ARBA00023125"/>
    </source>
</evidence>
<protein>
    <recommendedName>
        <fullName evidence="4">HTH araC/xylS-type domain-containing protein</fullName>
    </recommendedName>
</protein>
<dbReference type="PANTHER" id="PTHR43130">
    <property type="entry name" value="ARAC-FAMILY TRANSCRIPTIONAL REGULATOR"/>
    <property type="match status" value="1"/>
</dbReference>
<keyword evidence="6" id="KW-1185">Reference proteome</keyword>
<dbReference type="SUPFAM" id="SSF46689">
    <property type="entry name" value="Homeodomain-like"/>
    <property type="match status" value="2"/>
</dbReference>
<dbReference type="Gene3D" id="3.40.50.880">
    <property type="match status" value="1"/>
</dbReference>
<dbReference type="Pfam" id="PF01965">
    <property type="entry name" value="DJ-1_PfpI"/>
    <property type="match status" value="1"/>
</dbReference>
<feature type="domain" description="HTH araC/xylS-type" evidence="4">
    <location>
        <begin position="217"/>
        <end position="315"/>
    </location>
</feature>